<accession>A0A1J1H5J5</accession>
<proteinExistence type="inferred from homology"/>
<protein>
    <submittedName>
        <fullName evidence="8">LEM3/CDC50 family protein, putative</fullName>
    </submittedName>
</protein>
<keyword evidence="9" id="KW-1185">Reference proteome</keyword>
<evidence type="ECO:0000256" key="6">
    <source>
        <dbReference type="PIRNR" id="PIRNR015840"/>
    </source>
</evidence>
<dbReference type="PANTHER" id="PTHR10926">
    <property type="entry name" value="CELL CYCLE CONTROL PROTEIN 50"/>
    <property type="match status" value="1"/>
</dbReference>
<comment type="similarity">
    <text evidence="2 6">Belongs to the CDC50/LEM3 family.</text>
</comment>
<dbReference type="VEuPathDB" id="PlasmoDB:PRELSG_0930800"/>
<dbReference type="EMBL" id="LN835304">
    <property type="protein sequence ID" value="CRH00205.1"/>
    <property type="molecule type" value="Genomic_DNA"/>
</dbReference>
<feature type="transmembrane region" description="Helical" evidence="7">
    <location>
        <begin position="336"/>
        <end position="357"/>
    </location>
</feature>
<dbReference type="OrthoDB" id="340608at2759"/>
<organism evidence="8 9">
    <name type="scientific">Plasmodium relictum</name>
    <dbReference type="NCBI Taxonomy" id="85471"/>
    <lineage>
        <taxon>Eukaryota</taxon>
        <taxon>Sar</taxon>
        <taxon>Alveolata</taxon>
        <taxon>Apicomplexa</taxon>
        <taxon>Aconoidasida</taxon>
        <taxon>Haemosporida</taxon>
        <taxon>Plasmodiidae</taxon>
        <taxon>Plasmodium</taxon>
        <taxon>Plasmodium (Haemamoeba)</taxon>
    </lineage>
</organism>
<keyword evidence="3 7" id="KW-0812">Transmembrane</keyword>
<dbReference type="Proteomes" id="UP000220158">
    <property type="component" value="Chromosome 9"/>
</dbReference>
<gene>
    <name evidence="8" type="ORF">PRELSG_0930800</name>
</gene>
<name>A0A1J1H5J5_PLARL</name>
<dbReference type="InterPro" id="IPR005045">
    <property type="entry name" value="CDC50/LEM3_fam"/>
</dbReference>
<evidence type="ECO:0000256" key="5">
    <source>
        <dbReference type="ARBA" id="ARBA00023136"/>
    </source>
</evidence>
<comment type="subcellular location">
    <subcellularLocation>
        <location evidence="1">Membrane</location>
        <topology evidence="1">Multi-pass membrane protein</topology>
    </subcellularLocation>
</comment>
<reference evidence="8 9" key="1">
    <citation type="submission" date="2015-04" db="EMBL/GenBank/DDBJ databases">
        <authorList>
            <consortium name="Pathogen Informatics"/>
        </authorList>
    </citation>
    <scope>NUCLEOTIDE SEQUENCE [LARGE SCALE GENOMIC DNA]</scope>
    <source>
        <strain evidence="8 9">SGS1</strain>
    </source>
</reference>
<dbReference type="OMA" id="VQWYRME"/>
<evidence type="ECO:0000256" key="2">
    <source>
        <dbReference type="ARBA" id="ARBA00009457"/>
    </source>
</evidence>
<dbReference type="GO" id="GO:0005783">
    <property type="term" value="C:endoplasmic reticulum"/>
    <property type="evidence" value="ECO:0007669"/>
    <property type="project" value="TreeGrafter"/>
</dbReference>
<dbReference type="GO" id="GO:0005886">
    <property type="term" value="C:plasma membrane"/>
    <property type="evidence" value="ECO:0007669"/>
    <property type="project" value="TreeGrafter"/>
</dbReference>
<dbReference type="GeneID" id="39736320"/>
<evidence type="ECO:0000256" key="7">
    <source>
        <dbReference type="SAM" id="Phobius"/>
    </source>
</evidence>
<evidence type="ECO:0000256" key="4">
    <source>
        <dbReference type="ARBA" id="ARBA00022989"/>
    </source>
</evidence>
<dbReference type="Pfam" id="PF03381">
    <property type="entry name" value="CDC50"/>
    <property type="match status" value="1"/>
</dbReference>
<evidence type="ECO:0000256" key="3">
    <source>
        <dbReference type="ARBA" id="ARBA00022692"/>
    </source>
</evidence>
<keyword evidence="5 6" id="KW-0472">Membrane</keyword>
<dbReference type="GO" id="GO:0005794">
    <property type="term" value="C:Golgi apparatus"/>
    <property type="evidence" value="ECO:0007669"/>
    <property type="project" value="TreeGrafter"/>
</dbReference>
<dbReference type="AlphaFoldDB" id="A0A1J1H5J5"/>
<dbReference type="PANTHER" id="PTHR10926:SF0">
    <property type="entry name" value="CDC50, ISOFORM A"/>
    <property type="match status" value="1"/>
</dbReference>
<evidence type="ECO:0000313" key="8">
    <source>
        <dbReference type="EMBL" id="CRH00205.1"/>
    </source>
</evidence>
<keyword evidence="4 7" id="KW-1133">Transmembrane helix</keyword>
<evidence type="ECO:0000256" key="1">
    <source>
        <dbReference type="ARBA" id="ARBA00004141"/>
    </source>
</evidence>
<dbReference type="KEGG" id="prel:PRELSG_0930800"/>
<dbReference type="RefSeq" id="XP_028533209.1">
    <property type="nucleotide sequence ID" value="XM_028676751.1"/>
</dbReference>
<evidence type="ECO:0000313" key="9">
    <source>
        <dbReference type="Proteomes" id="UP000220158"/>
    </source>
</evidence>
<feature type="transmembrane region" description="Helical" evidence="7">
    <location>
        <begin position="53"/>
        <end position="74"/>
    </location>
</feature>
<dbReference type="PIRSF" id="PIRSF015840">
    <property type="entry name" value="DUF284_TM_euk"/>
    <property type="match status" value="1"/>
</dbReference>
<sequence length="365" mass="43104">MNILKKKNENSKKKRNLYYKKSSKFIGFLYKFVKWYRMEEAFGPIQAYKYSSVIIFLIFLFLFNLIVGILVLLISTQYIECRIPYEYKSQSYTKYSIVRVTPEHCKGIGSMKELIGTINVHYEIHGLQQNHYRFVSSFKKEQLSGQVFLKKEDVSECHPFITFSEGGVNKILHPCGIFPWNVFSDSYIFYDKEPDESPYPSPIPIKQKVEDITIKYYRKFFKNPSSDIINSNKEKVYFWMDEELQSKSLQENKETNEKLVILPQTLKYDEAGKAIENSHFINWMIPSALNYIKRLYAKIDGPLVFPFYIYIENRLKINDTKIVVISNSTPYPGTTFIGFLFIVISLIAFILSILYLIRMRKYQFT</sequence>